<evidence type="ECO:0000313" key="1">
    <source>
        <dbReference type="EnsemblPlants" id="AVESA.00010b.r2.2CG0287910.1.CDS.1"/>
    </source>
</evidence>
<organism evidence="1 2">
    <name type="scientific">Avena sativa</name>
    <name type="common">Oat</name>
    <dbReference type="NCBI Taxonomy" id="4498"/>
    <lineage>
        <taxon>Eukaryota</taxon>
        <taxon>Viridiplantae</taxon>
        <taxon>Streptophyta</taxon>
        <taxon>Embryophyta</taxon>
        <taxon>Tracheophyta</taxon>
        <taxon>Spermatophyta</taxon>
        <taxon>Magnoliopsida</taxon>
        <taxon>Liliopsida</taxon>
        <taxon>Poales</taxon>
        <taxon>Poaceae</taxon>
        <taxon>BOP clade</taxon>
        <taxon>Pooideae</taxon>
        <taxon>Poodae</taxon>
        <taxon>Poeae</taxon>
        <taxon>Poeae Chloroplast Group 1 (Aveneae type)</taxon>
        <taxon>Aveninae</taxon>
        <taxon>Avena</taxon>
    </lineage>
</organism>
<name>A0ACD5UPI0_AVESA</name>
<accession>A0ACD5UPI0</accession>
<reference evidence="1" key="2">
    <citation type="submission" date="2025-09" db="UniProtKB">
        <authorList>
            <consortium name="EnsemblPlants"/>
        </authorList>
    </citation>
    <scope>IDENTIFICATION</scope>
</reference>
<proteinExistence type="predicted"/>
<sequence>MNDEMSESLPSHMSVYSGNKDEDGSVDGGGGASQKNGNPVSPKPKPKRVRGKTSKRWKHFTMTPVEGEPLPKANCNYCGDLVLYNEGGQTSSLNRHNEICQDYQEFLMKGQIQGQGTLSCQPGGSSLTSVCTKYNHEETCKIIAKMIIVHDYPFRMVEHKWFNILMRHMNQKYKFIGRKTIRKECIKVYESEKELLKKSLRDVEHISLTCDLWASNQTLSYMALVAHYIAADWVMQCRVLNFIELDPPHSGVIIAQAVMECLAEWKIEEKVISLTMDNASSNDVAAKNLMAKFVARKVPGFIPHHFHVRCCGHIVNLVVQDGLQPLQPFTHSLRETVKYMKKSTSRMYKFVEVCKTLNMKLGTGLCLDVSTKWSSTYKMFDACTPYRAAFHEYGDHDLNYKWDPSHVDWNMYATVHPILAEFAEITKVLSGSLYPTANVFYPYIVTMKMELVKASKSRNEFLKAMANAMLDKFAKYWEEKNNVMALATILDPRWKTKFVAFCFEEIYGEEKGKEEVDDITKSCIEYMTLIMLNTKRARAGLMVVIRGLQVCKQGQHQAQLGQVYFGSIYKRQVQKLQNQN</sequence>
<dbReference type="EnsemblPlants" id="AVESA.00010b.r2.2CG0287910.1">
    <property type="protein sequence ID" value="AVESA.00010b.r2.2CG0287910.1.CDS.1"/>
    <property type="gene ID" value="AVESA.00010b.r2.2CG0287910"/>
</dbReference>
<keyword evidence="2" id="KW-1185">Reference proteome</keyword>
<dbReference type="Proteomes" id="UP001732700">
    <property type="component" value="Chromosome 2C"/>
</dbReference>
<protein>
    <submittedName>
        <fullName evidence="1">Uncharacterized protein</fullName>
    </submittedName>
</protein>
<evidence type="ECO:0000313" key="2">
    <source>
        <dbReference type="Proteomes" id="UP001732700"/>
    </source>
</evidence>
<reference evidence="1" key="1">
    <citation type="submission" date="2021-05" db="EMBL/GenBank/DDBJ databases">
        <authorList>
            <person name="Scholz U."/>
            <person name="Mascher M."/>
            <person name="Fiebig A."/>
        </authorList>
    </citation>
    <scope>NUCLEOTIDE SEQUENCE [LARGE SCALE GENOMIC DNA]</scope>
</reference>